<evidence type="ECO:0000259" key="2">
    <source>
        <dbReference type="Pfam" id="PF07727"/>
    </source>
</evidence>
<dbReference type="Proteomes" id="UP001231189">
    <property type="component" value="Unassembled WGS sequence"/>
</dbReference>
<feature type="compositionally biased region" description="Basic and acidic residues" evidence="1">
    <location>
        <begin position="255"/>
        <end position="309"/>
    </location>
</feature>
<dbReference type="PANTHER" id="PTHR47481:SF31">
    <property type="entry name" value="OS01G0873500 PROTEIN"/>
    <property type="match status" value="1"/>
</dbReference>
<feature type="domain" description="Reverse transcriptase Ty1/copia-type" evidence="2">
    <location>
        <begin position="595"/>
        <end position="642"/>
    </location>
</feature>
<organism evidence="3 4">
    <name type="scientific">Lolium multiflorum</name>
    <name type="common">Italian ryegrass</name>
    <name type="synonym">Lolium perenne subsp. multiflorum</name>
    <dbReference type="NCBI Taxonomy" id="4521"/>
    <lineage>
        <taxon>Eukaryota</taxon>
        <taxon>Viridiplantae</taxon>
        <taxon>Streptophyta</taxon>
        <taxon>Embryophyta</taxon>
        <taxon>Tracheophyta</taxon>
        <taxon>Spermatophyta</taxon>
        <taxon>Magnoliopsida</taxon>
        <taxon>Liliopsida</taxon>
        <taxon>Poales</taxon>
        <taxon>Poaceae</taxon>
        <taxon>BOP clade</taxon>
        <taxon>Pooideae</taxon>
        <taxon>Poodae</taxon>
        <taxon>Poeae</taxon>
        <taxon>Poeae Chloroplast Group 2 (Poeae type)</taxon>
        <taxon>Loliodinae</taxon>
        <taxon>Loliinae</taxon>
        <taxon>Lolium</taxon>
    </lineage>
</organism>
<comment type="caution">
    <text evidence="3">The sequence shown here is derived from an EMBL/GenBank/DDBJ whole genome shotgun (WGS) entry which is preliminary data.</text>
</comment>
<keyword evidence="4" id="KW-1185">Reference proteome</keyword>
<protein>
    <recommendedName>
        <fullName evidence="2">Reverse transcriptase Ty1/copia-type domain-containing protein</fullName>
    </recommendedName>
</protein>
<feature type="region of interest" description="Disordered" evidence="1">
    <location>
        <begin position="222"/>
        <end position="312"/>
    </location>
</feature>
<dbReference type="Pfam" id="PF07727">
    <property type="entry name" value="RVT_2"/>
    <property type="match status" value="1"/>
</dbReference>
<gene>
    <name evidence="3" type="ORF">QYE76_039868</name>
</gene>
<reference evidence="3" key="1">
    <citation type="submission" date="2023-07" db="EMBL/GenBank/DDBJ databases">
        <title>A chromosome-level genome assembly of Lolium multiflorum.</title>
        <authorList>
            <person name="Chen Y."/>
            <person name="Copetti D."/>
            <person name="Kolliker R."/>
            <person name="Studer B."/>
        </authorList>
    </citation>
    <scope>NUCLEOTIDE SEQUENCE</scope>
    <source>
        <strain evidence="3">02402/16</strain>
        <tissue evidence="3">Leaf</tissue>
    </source>
</reference>
<dbReference type="Pfam" id="PF14223">
    <property type="entry name" value="Retrotran_gag_2"/>
    <property type="match status" value="1"/>
</dbReference>
<accession>A0AAD8WSJ6</accession>
<feature type="compositionally biased region" description="Pro residues" evidence="1">
    <location>
        <begin position="240"/>
        <end position="254"/>
    </location>
</feature>
<evidence type="ECO:0000313" key="3">
    <source>
        <dbReference type="EMBL" id="KAK1679020.1"/>
    </source>
</evidence>
<evidence type="ECO:0000256" key="1">
    <source>
        <dbReference type="SAM" id="MobiDB-lite"/>
    </source>
</evidence>
<feature type="compositionally biased region" description="Basic and acidic residues" evidence="1">
    <location>
        <begin position="411"/>
        <end position="435"/>
    </location>
</feature>
<sequence>MSASSSSGMSSSALAAALGAPPAQQLTRNNFLLWKALVLPAFRGANVMALLDGSDQAPARIIEVEDSEKNKSKVPNPAYIEWMARDQQVLRFLLNTLSPEILSHLLDVTSTAEAWTAIGAMFKTASRTKAQHLRGELNDTKKLSLTADQYYTKMRGFASELSALGKPVEDDELLGYLLHGLDKGEYNALITTVNGNPGTSLEEFYEQLSSYDMRNGVEENGSFVSSANLARRGDQRPRARTPPPRGRTPPPPRTRSPDRGPYRGGGYRDDGRGNWRRDDRRGDRRDDRRDRNRDDGGGYRRTDGRRSDRVPTPYVDTECQICKKHGHPANACWWRYSDDKKDRDDGDKGANLASYGVDTNWYTDTGATDHITSELNKLLIANKYHGQDQVRTAEGTENSSQNSEGNGPESVDDHQTQNDETSTEHEVDMPEHSSDSVDEAQQYEEDPPSVASASGQASPVPPARDGHTPGGPRAPASPPVSPRVSASPSVESPASSSHAVPDSPGAVSPAGSVGSSVASSVEGSAAGGESSDENSNNANSGTDSDNSAAASPPPPSPPGVRTRLQKGEPLTLTEALNDQNWCKAMKEEYNALLENKTWHLVSPNRSKNLIDCKWVYRIKKKADGSIDRYKARLVAKGFKQRERVASNRLGIHFISSKDQVADGFTKALPVKKLDEFKRNLNLLEGLD</sequence>
<proteinExistence type="predicted"/>
<dbReference type="EMBL" id="JAUUTY010000002">
    <property type="protein sequence ID" value="KAK1679020.1"/>
    <property type="molecule type" value="Genomic_DNA"/>
</dbReference>
<feature type="compositionally biased region" description="Low complexity" evidence="1">
    <location>
        <begin position="482"/>
        <end position="541"/>
    </location>
</feature>
<feature type="compositionally biased region" description="Polar residues" evidence="1">
    <location>
        <begin position="395"/>
        <end position="405"/>
    </location>
</feature>
<dbReference type="AlphaFoldDB" id="A0AAD8WSJ6"/>
<feature type="region of interest" description="Disordered" evidence="1">
    <location>
        <begin position="390"/>
        <end position="564"/>
    </location>
</feature>
<feature type="compositionally biased region" description="Acidic residues" evidence="1">
    <location>
        <begin position="436"/>
        <end position="447"/>
    </location>
</feature>
<evidence type="ECO:0000313" key="4">
    <source>
        <dbReference type="Proteomes" id="UP001231189"/>
    </source>
</evidence>
<dbReference type="PANTHER" id="PTHR47481">
    <property type="match status" value="1"/>
</dbReference>
<dbReference type="InterPro" id="IPR013103">
    <property type="entry name" value="RVT_2"/>
</dbReference>
<name>A0AAD8WSJ6_LOLMU</name>